<dbReference type="OrthoDB" id="9815124at2"/>
<reference evidence="2 3" key="1">
    <citation type="submission" date="2019-11" db="EMBL/GenBank/DDBJ databases">
        <authorList>
            <person name="Holert J."/>
        </authorList>
    </citation>
    <scope>NUCLEOTIDE SEQUENCE [LARGE SCALE GENOMIC DNA]</scope>
    <source>
        <strain evidence="2">SB11_3</strain>
    </source>
</reference>
<feature type="domain" description="Xylose isomerase-like TIM barrel" evidence="1">
    <location>
        <begin position="23"/>
        <end position="257"/>
    </location>
</feature>
<keyword evidence="3" id="KW-1185">Reference proteome</keyword>
<dbReference type="Pfam" id="PF01261">
    <property type="entry name" value="AP_endonuc_2"/>
    <property type="match status" value="1"/>
</dbReference>
<dbReference type="InterPro" id="IPR036237">
    <property type="entry name" value="Xyl_isomerase-like_sf"/>
</dbReference>
<dbReference type="InterPro" id="IPR013022">
    <property type="entry name" value="Xyl_isomerase-like_TIM-brl"/>
</dbReference>
<dbReference type="AlphaFoldDB" id="A0A5S9PHD4"/>
<sequence length="281" mass="31701">MDLSVCTISFRHQLISIDQIANWAKANHFQGIELWGAHARNLIETPQYDAEWLAGYGLRTTMISDYLPLQAENDILYPTVQNLARLAKHWGAKKIRTFAGGSSSSDTSETEFHDLVEKLQTICDWLAPHGINLVIETHPGTYADTVTASQKLIETVSRSNLQLNFDVLHIWESKADIITAVEQLAPHINHFHLKNISSADHLNVFSPPNVYSASGTREGIVPLFEGAVDYRSFLAHVQASDHHHLANVDASLEWFGNRCKATLKKDRYEIQKTHQQYTQSM</sequence>
<dbReference type="PANTHER" id="PTHR12110">
    <property type="entry name" value="HYDROXYPYRUVATE ISOMERASE"/>
    <property type="match status" value="1"/>
</dbReference>
<dbReference type="GO" id="GO:0046565">
    <property type="term" value="F:3-dehydroshikimate dehydratase activity"/>
    <property type="evidence" value="ECO:0007669"/>
    <property type="project" value="UniProtKB-EC"/>
</dbReference>
<dbReference type="Gene3D" id="3.20.20.150">
    <property type="entry name" value="Divalent-metal-dependent TIM barrel enzymes"/>
    <property type="match status" value="1"/>
</dbReference>
<dbReference type="Proteomes" id="UP000441399">
    <property type="component" value="Unassembled WGS sequence"/>
</dbReference>
<evidence type="ECO:0000313" key="3">
    <source>
        <dbReference type="Proteomes" id="UP000441399"/>
    </source>
</evidence>
<evidence type="ECO:0000259" key="1">
    <source>
        <dbReference type="Pfam" id="PF01261"/>
    </source>
</evidence>
<evidence type="ECO:0000313" key="2">
    <source>
        <dbReference type="EMBL" id="CAA0103089.1"/>
    </source>
</evidence>
<keyword evidence="2" id="KW-0456">Lyase</keyword>
<dbReference type="PANTHER" id="PTHR12110:SF21">
    <property type="entry name" value="XYLOSE ISOMERASE-LIKE TIM BARREL DOMAIN-CONTAINING PROTEIN"/>
    <property type="match status" value="1"/>
</dbReference>
<dbReference type="EMBL" id="CACSIO010000009">
    <property type="protein sequence ID" value="CAA0103089.1"/>
    <property type="molecule type" value="Genomic_DNA"/>
</dbReference>
<accession>A0A5S9PHD4</accession>
<organism evidence="2 3">
    <name type="scientific">BD1-7 clade bacterium</name>
    <dbReference type="NCBI Taxonomy" id="2029982"/>
    <lineage>
        <taxon>Bacteria</taxon>
        <taxon>Pseudomonadati</taxon>
        <taxon>Pseudomonadota</taxon>
        <taxon>Gammaproteobacteria</taxon>
        <taxon>Cellvibrionales</taxon>
        <taxon>Spongiibacteraceae</taxon>
        <taxon>BD1-7 clade</taxon>
    </lineage>
</organism>
<dbReference type="SUPFAM" id="SSF51658">
    <property type="entry name" value="Xylose isomerase-like"/>
    <property type="match status" value="1"/>
</dbReference>
<protein>
    <submittedName>
        <fullName evidence="2">3-dehydroshikimate dehydratase</fullName>
        <ecNumber evidence="2">4.2.1.118</ecNumber>
    </submittedName>
</protein>
<proteinExistence type="predicted"/>
<dbReference type="EC" id="4.2.1.118" evidence="2"/>
<name>A0A5S9PHD4_9GAMM</name>
<gene>
    <name evidence="2" type="primary">asbF</name>
    <name evidence="2" type="ORF">OPDIPICF_04514</name>
</gene>
<dbReference type="InterPro" id="IPR050312">
    <property type="entry name" value="IolE/XylAMocC-like"/>
</dbReference>